<dbReference type="Pfam" id="PF00106">
    <property type="entry name" value="adh_short"/>
    <property type="match status" value="1"/>
</dbReference>
<dbReference type="PANTHER" id="PTHR43544:SF12">
    <property type="entry name" value="NAD(P)-BINDING ROSSMANN-FOLD SUPERFAMILY PROTEIN"/>
    <property type="match status" value="1"/>
</dbReference>
<dbReference type="InterPro" id="IPR036291">
    <property type="entry name" value="NAD(P)-bd_dom_sf"/>
</dbReference>
<keyword evidence="2" id="KW-1185">Reference proteome</keyword>
<dbReference type="Proteomes" id="UP001589814">
    <property type="component" value="Unassembled WGS sequence"/>
</dbReference>
<dbReference type="SUPFAM" id="SSF51735">
    <property type="entry name" value="NAD(P)-binding Rossmann-fold domains"/>
    <property type="match status" value="1"/>
</dbReference>
<dbReference type="InterPro" id="IPR051468">
    <property type="entry name" value="Fungal_SecMetab_SDRs"/>
</dbReference>
<organism evidence="1 2">
    <name type="scientific">Kushneria aurantia</name>
    <dbReference type="NCBI Taxonomy" id="504092"/>
    <lineage>
        <taxon>Bacteria</taxon>
        <taxon>Pseudomonadati</taxon>
        <taxon>Pseudomonadota</taxon>
        <taxon>Gammaproteobacteria</taxon>
        <taxon>Oceanospirillales</taxon>
        <taxon>Halomonadaceae</taxon>
        <taxon>Kushneria</taxon>
    </lineage>
</organism>
<dbReference type="PANTHER" id="PTHR43544">
    <property type="entry name" value="SHORT-CHAIN DEHYDROGENASE/REDUCTASE"/>
    <property type="match status" value="1"/>
</dbReference>
<evidence type="ECO:0000313" key="1">
    <source>
        <dbReference type="EMBL" id="MFC0268013.1"/>
    </source>
</evidence>
<gene>
    <name evidence="1" type="ORF">ACFFHW_08460</name>
</gene>
<name>A0ABV6G2Y7_9GAMM</name>
<dbReference type="EMBL" id="JBHLVX010000032">
    <property type="protein sequence ID" value="MFC0268013.1"/>
    <property type="molecule type" value="Genomic_DNA"/>
</dbReference>
<evidence type="ECO:0000313" key="2">
    <source>
        <dbReference type="Proteomes" id="UP001589814"/>
    </source>
</evidence>
<sequence length="256" mass="28037">MLPHLPDQYTALVVGAGGIGRAVAQQLADDERLGRLIVVTRDVARLTDQTLPENAPRPEIVQADVTTERGIKRLVKHLDGEALHLLFNTVGVLHDAESGEQPSNVAPEKRLESLSYDNLAHLFHVNAATAAMLLSRLVDNLTQAPAIIASLSARVGSIGDNAMGGWYAYRASKAAHNMLIKTAAVEFKRRNPQAILLCLHPGTTDTTLSKPFQARVPQGKLFTPEFVAERLIDVIGKRSPEESGSFWDWNDQPIEW</sequence>
<accession>A0ABV6G2Y7</accession>
<dbReference type="Gene3D" id="3.40.50.720">
    <property type="entry name" value="NAD(P)-binding Rossmann-like Domain"/>
    <property type="match status" value="1"/>
</dbReference>
<dbReference type="PRINTS" id="PR00081">
    <property type="entry name" value="GDHRDH"/>
</dbReference>
<proteinExistence type="predicted"/>
<protein>
    <submittedName>
        <fullName evidence="1">SDR family NAD(P)-dependent oxidoreductase</fullName>
    </submittedName>
</protein>
<reference evidence="1 2" key="1">
    <citation type="submission" date="2024-09" db="EMBL/GenBank/DDBJ databases">
        <authorList>
            <person name="Sun Q."/>
            <person name="Mori K."/>
        </authorList>
    </citation>
    <scope>NUCLEOTIDE SEQUENCE [LARGE SCALE GENOMIC DNA]</scope>
    <source>
        <strain evidence="1 2">CCM 7415</strain>
    </source>
</reference>
<dbReference type="InterPro" id="IPR002347">
    <property type="entry name" value="SDR_fam"/>
</dbReference>
<comment type="caution">
    <text evidence="1">The sequence shown here is derived from an EMBL/GenBank/DDBJ whole genome shotgun (WGS) entry which is preliminary data.</text>
</comment>
<dbReference type="RefSeq" id="WP_019950882.1">
    <property type="nucleotide sequence ID" value="NZ_JBHLVX010000032.1"/>
</dbReference>